<keyword evidence="1" id="KW-0812">Transmembrane</keyword>
<keyword evidence="1" id="KW-1133">Transmembrane helix</keyword>
<feature type="transmembrane region" description="Helical" evidence="1">
    <location>
        <begin position="101"/>
        <end position="119"/>
    </location>
</feature>
<keyword evidence="4" id="KW-1185">Reference proteome</keyword>
<evidence type="ECO:0000313" key="4">
    <source>
        <dbReference type="Proteomes" id="UP000654670"/>
    </source>
</evidence>
<evidence type="ECO:0000259" key="2">
    <source>
        <dbReference type="Pfam" id="PF14020"/>
    </source>
</evidence>
<reference evidence="3" key="1">
    <citation type="journal article" date="2014" name="Int. J. Syst. Evol. Microbiol.">
        <title>Complete genome sequence of Corynebacterium casei LMG S-19264T (=DSM 44701T), isolated from a smear-ripened cheese.</title>
        <authorList>
            <consortium name="US DOE Joint Genome Institute (JGI-PGF)"/>
            <person name="Walter F."/>
            <person name="Albersmeier A."/>
            <person name="Kalinowski J."/>
            <person name="Ruckert C."/>
        </authorList>
    </citation>
    <scope>NUCLEOTIDE SEQUENCE</scope>
    <source>
        <strain evidence="3">JCM 15325</strain>
    </source>
</reference>
<dbReference type="RefSeq" id="WP_188802934.1">
    <property type="nucleotide sequence ID" value="NZ_BMOK01000007.1"/>
</dbReference>
<name>A0A917W2K0_9BACL</name>
<reference evidence="3" key="2">
    <citation type="submission" date="2020-09" db="EMBL/GenBank/DDBJ databases">
        <authorList>
            <person name="Sun Q."/>
            <person name="Ohkuma M."/>
        </authorList>
    </citation>
    <scope>NUCLEOTIDE SEQUENCE</scope>
    <source>
        <strain evidence="3">JCM 15325</strain>
    </source>
</reference>
<dbReference type="EMBL" id="BMOK01000007">
    <property type="protein sequence ID" value="GGL55641.1"/>
    <property type="molecule type" value="Genomic_DNA"/>
</dbReference>
<keyword evidence="1" id="KW-0472">Membrane</keyword>
<evidence type="ECO:0000313" key="3">
    <source>
        <dbReference type="EMBL" id="GGL55641.1"/>
    </source>
</evidence>
<comment type="caution">
    <text evidence="3">The sequence shown here is derived from an EMBL/GenBank/DDBJ whole genome shotgun (WGS) entry which is preliminary data.</text>
</comment>
<dbReference type="AlphaFoldDB" id="A0A917W2K0"/>
<dbReference type="InterPro" id="IPR025330">
    <property type="entry name" value="DUF4236"/>
</dbReference>
<accession>A0A917W2K0</accession>
<proteinExistence type="predicted"/>
<protein>
    <recommendedName>
        <fullName evidence="2">DUF4236 domain-containing protein</fullName>
    </recommendedName>
</protein>
<feature type="domain" description="DUF4236" evidence="2">
    <location>
        <begin position="3"/>
        <end position="58"/>
    </location>
</feature>
<organism evidence="3 4">
    <name type="scientific">Sporolactobacillus putidus</name>
    <dbReference type="NCBI Taxonomy" id="492735"/>
    <lineage>
        <taxon>Bacteria</taxon>
        <taxon>Bacillati</taxon>
        <taxon>Bacillota</taxon>
        <taxon>Bacilli</taxon>
        <taxon>Bacillales</taxon>
        <taxon>Sporolactobacillaceae</taxon>
        <taxon>Sporolactobacillus</taxon>
    </lineage>
</organism>
<evidence type="ECO:0000256" key="1">
    <source>
        <dbReference type="SAM" id="Phobius"/>
    </source>
</evidence>
<gene>
    <name evidence="3" type="ORF">GCM10007968_19720</name>
</gene>
<dbReference type="Pfam" id="PF14020">
    <property type="entry name" value="DUF4236"/>
    <property type="match status" value="1"/>
</dbReference>
<sequence length="120" mass="13544">MGWRYRRSVKIFPGLTLNFGKKSHSWTVGGKAARTTINPVTKKVTQSYSTPVKGLYWSKQYSTKPKEGQVHDAAAFNQQNKSSIVAVFELIGALISLGWQLLKVGIVLFILIWIVRVLFF</sequence>
<dbReference type="Proteomes" id="UP000654670">
    <property type="component" value="Unassembled WGS sequence"/>
</dbReference>